<keyword evidence="5" id="KW-1185">Reference proteome</keyword>
<evidence type="ECO:0000256" key="2">
    <source>
        <dbReference type="SAM" id="SignalP"/>
    </source>
</evidence>
<reference evidence="3 5" key="1">
    <citation type="journal article" date="2019" name="PLoS Negl. Trop. Dis.">
        <title>Whole genome sequencing of Entamoeba nuttalli reveals mammalian host-related molecular signatures and a novel octapeptide-repeat surface protein.</title>
        <authorList>
            <person name="Tanaka M."/>
            <person name="Makiuchi T."/>
            <person name="Komiyama T."/>
            <person name="Shiina T."/>
            <person name="Osaki K."/>
            <person name="Tachibana H."/>
        </authorList>
    </citation>
    <scope>NUCLEOTIDE SEQUENCE [LARGE SCALE GENOMIC DNA]</scope>
    <source>
        <strain evidence="3 5">P19-061405</strain>
    </source>
</reference>
<evidence type="ECO:0000313" key="3">
    <source>
        <dbReference type="EMBL" id="GAB1221318.1"/>
    </source>
</evidence>
<evidence type="ECO:0000256" key="1">
    <source>
        <dbReference type="SAM" id="Phobius"/>
    </source>
</evidence>
<feature type="transmembrane region" description="Helical" evidence="1">
    <location>
        <begin position="33"/>
        <end position="57"/>
    </location>
</feature>
<reference evidence="3" key="2">
    <citation type="submission" date="2024-08" db="EMBL/GenBank/DDBJ databases">
        <title>Draft genome assembly of Entamoeba nuttalli using a combination of long-read and short-read sequencing data.</title>
        <authorList>
            <person name="Tanaka M."/>
            <person name="Tachibana H."/>
        </authorList>
    </citation>
    <scope>NUCLEOTIDE SEQUENCE</scope>
    <source>
        <strain evidence="3">P19-061405</strain>
    </source>
</reference>
<accession>A0ABQ0DEM8</accession>
<dbReference type="Proteomes" id="UP001628156">
    <property type="component" value="Unassembled WGS sequence"/>
</dbReference>
<sequence length="79" mass="9009">MTTTLIVICLSISLTLGKPVFVEVKENEITREVLPGMIFLPLFVLATVLFIVIRTTFQAIRDRRKRPLNSAEVVEQMTF</sequence>
<evidence type="ECO:0000313" key="5">
    <source>
        <dbReference type="Proteomes" id="UP001628156"/>
    </source>
</evidence>
<comment type="caution">
    <text evidence="3">The sequence shown here is derived from an EMBL/GenBank/DDBJ whole genome shotgun (WGS) entry which is preliminary data.</text>
</comment>
<organism evidence="3 5">
    <name type="scientific">Entamoeba nuttalli</name>
    <dbReference type="NCBI Taxonomy" id="412467"/>
    <lineage>
        <taxon>Eukaryota</taxon>
        <taxon>Amoebozoa</taxon>
        <taxon>Evosea</taxon>
        <taxon>Archamoebae</taxon>
        <taxon>Mastigamoebida</taxon>
        <taxon>Entamoebidae</taxon>
        <taxon>Entamoeba</taxon>
    </lineage>
</organism>
<protein>
    <submittedName>
        <fullName evidence="3">Uncharacterized protein</fullName>
    </submittedName>
</protein>
<dbReference type="EMBL" id="BAAFRS010000079">
    <property type="protein sequence ID" value="GAB1221318.1"/>
    <property type="molecule type" value="Genomic_DNA"/>
</dbReference>
<keyword evidence="1" id="KW-0812">Transmembrane</keyword>
<name>A0ABQ0DEM8_9EUKA</name>
<feature type="signal peptide" evidence="2">
    <location>
        <begin position="1"/>
        <end position="17"/>
    </location>
</feature>
<feature type="chain" id="PRO_5045029871" evidence="2">
    <location>
        <begin position="18"/>
        <end position="79"/>
    </location>
</feature>
<dbReference type="EMBL" id="BAAFRS010000181">
    <property type="protein sequence ID" value="GAB1224257.1"/>
    <property type="molecule type" value="Genomic_DNA"/>
</dbReference>
<keyword evidence="1" id="KW-0472">Membrane</keyword>
<evidence type="ECO:0000313" key="4">
    <source>
        <dbReference type="EMBL" id="GAB1224257.1"/>
    </source>
</evidence>
<keyword evidence="1" id="KW-1133">Transmembrane helix</keyword>
<gene>
    <name evidence="3" type="ORF">ENUP19_0079G0007</name>
    <name evidence="4" type="ORF">ENUP19_0181G0049</name>
</gene>
<keyword evidence="2" id="KW-0732">Signal</keyword>
<proteinExistence type="predicted"/>